<reference evidence="9 10" key="1">
    <citation type="journal article" date="2014" name="Environ. Microbiol.">
        <title>Insights into organohalide respiration and the versatile catabolism of Sulfurospirillum multivorans gained from comparative genomics and physiological studies.</title>
        <authorList>
            <person name="Goris T."/>
            <person name="Schubert T."/>
            <person name="Gadkari J."/>
            <person name="Wubet T."/>
            <person name="Tarkka M."/>
            <person name="Buscot F."/>
            <person name="Adrian L."/>
            <person name="Diekert G."/>
        </authorList>
    </citation>
    <scope>NUCLEOTIDE SEQUENCE [LARGE SCALE GENOMIC DNA]</scope>
    <source>
        <strain evidence="10">DM 12446 / JCM 15788 / NBRC 109480</strain>
    </source>
</reference>
<dbReference type="Proteomes" id="UP000019322">
    <property type="component" value="Chromosome"/>
</dbReference>
<feature type="transmembrane region" description="Helical" evidence="7">
    <location>
        <begin position="28"/>
        <end position="53"/>
    </location>
</feature>
<keyword evidence="4 7" id="KW-1133">Transmembrane helix</keyword>
<feature type="transmembrane region" description="Helical" evidence="7">
    <location>
        <begin position="99"/>
        <end position="117"/>
    </location>
</feature>
<evidence type="ECO:0000256" key="3">
    <source>
        <dbReference type="ARBA" id="ARBA00022692"/>
    </source>
</evidence>
<dbReference type="KEGG" id="smul:SMUL_0922"/>
<keyword evidence="3 6" id="KW-0812">Transmembrane</keyword>
<dbReference type="EC" id="1.9.3.1" evidence="9"/>
<dbReference type="PANTHER" id="PTHR11403">
    <property type="entry name" value="CYTOCHROME C OXIDASE SUBUNIT III"/>
    <property type="match status" value="1"/>
</dbReference>
<evidence type="ECO:0000313" key="10">
    <source>
        <dbReference type="Proteomes" id="UP000019322"/>
    </source>
</evidence>
<dbReference type="GO" id="GO:0004129">
    <property type="term" value="F:cytochrome-c oxidase activity"/>
    <property type="evidence" value="ECO:0007669"/>
    <property type="project" value="InterPro"/>
</dbReference>
<feature type="transmembrane region" description="Helical" evidence="7">
    <location>
        <begin position="68"/>
        <end position="92"/>
    </location>
</feature>
<dbReference type="SUPFAM" id="SSF81452">
    <property type="entry name" value="Cytochrome c oxidase subunit III-like"/>
    <property type="match status" value="1"/>
</dbReference>
<name>A0AA86AKG4_SULMK</name>
<gene>
    <name evidence="9" type="primary">ctaE</name>
    <name evidence="9" type="ORF">SMUL_0922</name>
</gene>
<evidence type="ECO:0000256" key="4">
    <source>
        <dbReference type="ARBA" id="ARBA00022989"/>
    </source>
</evidence>
<dbReference type="InterPro" id="IPR035973">
    <property type="entry name" value="Cyt_c_oxidase_su3-like_sf"/>
</dbReference>
<protein>
    <submittedName>
        <fullName evidence="9">Cytochrome c oxidase polypeptide III</fullName>
        <ecNumber evidence="9">1.9.3.1</ecNumber>
    </submittedName>
</protein>
<dbReference type="RefSeq" id="WP_025344087.1">
    <property type="nucleotide sequence ID" value="NZ_CP007201.1"/>
</dbReference>
<dbReference type="EMBL" id="CP007201">
    <property type="protein sequence ID" value="AHJ12189.1"/>
    <property type="molecule type" value="Genomic_DNA"/>
</dbReference>
<dbReference type="Gene3D" id="1.20.120.80">
    <property type="entry name" value="Cytochrome c oxidase, subunit III, four-helix bundle"/>
    <property type="match status" value="1"/>
</dbReference>
<dbReference type="GO" id="GO:0016491">
    <property type="term" value="F:oxidoreductase activity"/>
    <property type="evidence" value="ECO:0007669"/>
    <property type="project" value="UniProtKB-KW"/>
</dbReference>
<comment type="subcellular location">
    <subcellularLocation>
        <location evidence="6">Cell membrane</location>
        <topology evidence="6">Multi-pass membrane protein</topology>
    </subcellularLocation>
    <subcellularLocation>
        <location evidence="1">Membrane</location>
        <topology evidence="1">Multi-pass membrane protein</topology>
    </subcellularLocation>
</comment>
<dbReference type="GO" id="GO:0019646">
    <property type="term" value="P:aerobic electron transport chain"/>
    <property type="evidence" value="ECO:0007669"/>
    <property type="project" value="InterPro"/>
</dbReference>
<feature type="transmembrane region" description="Helical" evidence="7">
    <location>
        <begin position="194"/>
        <end position="213"/>
    </location>
</feature>
<dbReference type="InterPro" id="IPR000298">
    <property type="entry name" value="Cyt_c_oxidase-like_su3"/>
</dbReference>
<evidence type="ECO:0000313" key="9">
    <source>
        <dbReference type="EMBL" id="AHJ12189.1"/>
    </source>
</evidence>
<evidence type="ECO:0000256" key="2">
    <source>
        <dbReference type="ARBA" id="ARBA00010581"/>
    </source>
</evidence>
<feature type="transmembrane region" description="Helical" evidence="7">
    <location>
        <begin position="145"/>
        <end position="174"/>
    </location>
</feature>
<dbReference type="AlphaFoldDB" id="A0AA86AKG4"/>
<evidence type="ECO:0000256" key="6">
    <source>
        <dbReference type="RuleBase" id="RU003376"/>
    </source>
</evidence>
<keyword evidence="9" id="KW-0560">Oxidoreductase</keyword>
<accession>A0AA86AKG4</accession>
<dbReference type="InterPro" id="IPR024791">
    <property type="entry name" value="Cyt_c/ubiquinol_Oxase_su3"/>
</dbReference>
<dbReference type="PROSITE" id="PS50253">
    <property type="entry name" value="COX3"/>
    <property type="match status" value="1"/>
</dbReference>
<feature type="domain" description="Heme-copper oxidase subunit III family profile" evidence="8">
    <location>
        <begin position="1"/>
        <end position="215"/>
    </location>
</feature>
<keyword evidence="5 7" id="KW-0472">Membrane</keyword>
<evidence type="ECO:0000256" key="5">
    <source>
        <dbReference type="ARBA" id="ARBA00023136"/>
    </source>
</evidence>
<sequence length="215" mass="24152">MEQEMAYDRQGKSYPVADFKDDYSGDKLGFWVFLLTEGMMFGVLFLLYGIYFYRHTAMFASSSADLNIWLGGTNTVLLLISTYTMGVATLMMRQGKVKLSATLVGLTIFIAIVFLGIKASEWGVDISHGIYPGSKLLDAKDTGEILFFGLYFVMTGLHGLHVIIGIALMSWVLLLMRSGGIRPEHTIVMKNTTLYWDFVHLIWIVLFPLLYMIGA</sequence>
<evidence type="ECO:0000256" key="1">
    <source>
        <dbReference type="ARBA" id="ARBA00004141"/>
    </source>
</evidence>
<organism evidence="9 10">
    <name type="scientific">Sulfurospirillum multivorans (strain DM 12446 / JCM 15788 / NBRC 109480)</name>
    <dbReference type="NCBI Taxonomy" id="1150621"/>
    <lineage>
        <taxon>Bacteria</taxon>
        <taxon>Pseudomonadati</taxon>
        <taxon>Campylobacterota</taxon>
        <taxon>Epsilonproteobacteria</taxon>
        <taxon>Campylobacterales</taxon>
        <taxon>Sulfurospirillaceae</taxon>
        <taxon>Sulfurospirillum</taxon>
    </lineage>
</organism>
<dbReference type="InterPro" id="IPR013833">
    <property type="entry name" value="Cyt_c_oxidase_su3_a-hlx"/>
</dbReference>
<evidence type="ECO:0000259" key="8">
    <source>
        <dbReference type="PROSITE" id="PS50253"/>
    </source>
</evidence>
<comment type="similarity">
    <text evidence="2 6">Belongs to the cytochrome c oxidase subunit 3 family.</text>
</comment>
<dbReference type="Pfam" id="PF00510">
    <property type="entry name" value="COX3"/>
    <property type="match status" value="1"/>
</dbReference>
<proteinExistence type="inferred from homology"/>
<dbReference type="GO" id="GO:0005886">
    <property type="term" value="C:plasma membrane"/>
    <property type="evidence" value="ECO:0007669"/>
    <property type="project" value="UniProtKB-SubCell"/>
</dbReference>
<evidence type="ECO:0000256" key="7">
    <source>
        <dbReference type="SAM" id="Phobius"/>
    </source>
</evidence>
<dbReference type="PANTHER" id="PTHR11403:SF6">
    <property type="entry name" value="NITRIC OXIDE REDUCTASE SUBUNIT E"/>
    <property type="match status" value="1"/>
</dbReference>